<dbReference type="Pfam" id="PF00171">
    <property type="entry name" value="Aldedh"/>
    <property type="match status" value="1"/>
</dbReference>
<dbReference type="Gene3D" id="3.40.605.10">
    <property type="entry name" value="Aldehyde Dehydrogenase, Chain A, domain 1"/>
    <property type="match status" value="1"/>
</dbReference>
<feature type="domain" description="Aldehyde dehydrogenase" evidence="8">
    <location>
        <begin position="3"/>
        <end position="308"/>
    </location>
</feature>
<dbReference type="InterPro" id="IPR016162">
    <property type="entry name" value="Ald_DH_N"/>
</dbReference>
<sequence length="315" mass="34028">MSFTYTIAEPIGVCGQIIPWNYPLGMASWKLGPALAAGNVVIMKAAEQTPLSILYLANLVKEAGFPPGVVNIINGYGKVAGNALAAHLDVDKIAFTGSTATGKEIMKAAATNLKNITVETGGKSPLIIFEDAKLDAAVKYGHYGIMGNSGQICTANSRIFVHEEVYDNFIELFKKKTLETSVLGDPFDEKTFQGPQVSKAQHERILSYVQSAKDEGAKLELGGEDGSADFGGKGYYIKPTIFSNVTEDMTVYKEEIFGPFAVIKSFKTDEEAIRMANGTTYGLAASLFTENISRAHRVSRKLEAGSKSYSSYNTR</sequence>
<dbReference type="InterPro" id="IPR029510">
    <property type="entry name" value="Ald_DH_CS_GLU"/>
</dbReference>
<dbReference type="GO" id="GO:0004029">
    <property type="term" value="F:aldehyde dehydrogenase (NAD+) activity"/>
    <property type="evidence" value="ECO:0007669"/>
    <property type="project" value="UniProtKB-EC"/>
</dbReference>
<evidence type="ECO:0000256" key="3">
    <source>
        <dbReference type="ARBA" id="ARBA00023027"/>
    </source>
</evidence>
<evidence type="ECO:0000313" key="10">
    <source>
        <dbReference type="Proteomes" id="UP001358417"/>
    </source>
</evidence>
<evidence type="ECO:0000256" key="6">
    <source>
        <dbReference type="PROSITE-ProRule" id="PRU10007"/>
    </source>
</evidence>
<dbReference type="InterPro" id="IPR015590">
    <property type="entry name" value="Aldehyde_DH_dom"/>
</dbReference>
<dbReference type="Gene3D" id="3.40.309.10">
    <property type="entry name" value="Aldehyde Dehydrogenase, Chain A, domain 2"/>
    <property type="match status" value="1"/>
</dbReference>
<keyword evidence="2 7" id="KW-0560">Oxidoreductase</keyword>
<dbReference type="EC" id="1.2.1.3" evidence="4"/>
<reference evidence="9 10" key="1">
    <citation type="submission" date="2023-08" db="EMBL/GenBank/DDBJ databases">
        <title>Black Yeasts Isolated from many extreme environments.</title>
        <authorList>
            <person name="Coleine C."/>
            <person name="Stajich J.E."/>
            <person name="Selbmann L."/>
        </authorList>
    </citation>
    <scope>NUCLEOTIDE SEQUENCE [LARGE SCALE GENOMIC DNA]</scope>
    <source>
        <strain evidence="9 10">CCFEE 5792</strain>
    </source>
</reference>
<gene>
    <name evidence="9" type="ORF">LTR84_005784</name>
</gene>
<dbReference type="InterPro" id="IPR016163">
    <property type="entry name" value="Ald_DH_C"/>
</dbReference>
<dbReference type="GeneID" id="89973958"/>
<comment type="similarity">
    <text evidence="1 7">Belongs to the aldehyde dehydrogenase family.</text>
</comment>
<comment type="caution">
    <text evidence="9">The sequence shown here is derived from an EMBL/GenBank/DDBJ whole genome shotgun (WGS) entry which is preliminary data.</text>
</comment>
<dbReference type="FunFam" id="3.40.309.10:FF:000012">
    <property type="entry name" value="Betaine aldehyde dehydrogenase"/>
    <property type="match status" value="1"/>
</dbReference>
<evidence type="ECO:0000256" key="4">
    <source>
        <dbReference type="ARBA" id="ARBA00024226"/>
    </source>
</evidence>
<organism evidence="9 10">
    <name type="scientific">Exophiala bonariae</name>
    <dbReference type="NCBI Taxonomy" id="1690606"/>
    <lineage>
        <taxon>Eukaryota</taxon>
        <taxon>Fungi</taxon>
        <taxon>Dikarya</taxon>
        <taxon>Ascomycota</taxon>
        <taxon>Pezizomycotina</taxon>
        <taxon>Eurotiomycetes</taxon>
        <taxon>Chaetothyriomycetidae</taxon>
        <taxon>Chaetothyriales</taxon>
        <taxon>Herpotrichiellaceae</taxon>
        <taxon>Exophiala</taxon>
    </lineage>
</organism>
<dbReference type="AlphaFoldDB" id="A0AAV9N3D4"/>
<accession>A0AAV9N3D4</accession>
<dbReference type="PROSITE" id="PS00687">
    <property type="entry name" value="ALDEHYDE_DEHYDR_GLU"/>
    <property type="match status" value="1"/>
</dbReference>
<evidence type="ECO:0000256" key="1">
    <source>
        <dbReference type="ARBA" id="ARBA00009986"/>
    </source>
</evidence>
<feature type="active site" evidence="6">
    <location>
        <position position="119"/>
    </location>
</feature>
<proteinExistence type="inferred from homology"/>
<evidence type="ECO:0000313" key="9">
    <source>
        <dbReference type="EMBL" id="KAK5048692.1"/>
    </source>
</evidence>
<comment type="catalytic activity">
    <reaction evidence="5">
        <text>an aldehyde + NAD(+) + H2O = a carboxylate + NADH + 2 H(+)</text>
        <dbReference type="Rhea" id="RHEA:16185"/>
        <dbReference type="ChEBI" id="CHEBI:15377"/>
        <dbReference type="ChEBI" id="CHEBI:15378"/>
        <dbReference type="ChEBI" id="CHEBI:17478"/>
        <dbReference type="ChEBI" id="CHEBI:29067"/>
        <dbReference type="ChEBI" id="CHEBI:57540"/>
        <dbReference type="ChEBI" id="CHEBI:57945"/>
        <dbReference type="EC" id="1.2.1.3"/>
    </reaction>
</comment>
<dbReference type="RefSeq" id="XP_064704051.1">
    <property type="nucleotide sequence ID" value="XM_064849348.1"/>
</dbReference>
<dbReference type="Proteomes" id="UP001358417">
    <property type="component" value="Unassembled WGS sequence"/>
</dbReference>
<dbReference type="EMBL" id="JAVRRD010000021">
    <property type="protein sequence ID" value="KAK5048692.1"/>
    <property type="molecule type" value="Genomic_DNA"/>
</dbReference>
<evidence type="ECO:0000256" key="7">
    <source>
        <dbReference type="RuleBase" id="RU003345"/>
    </source>
</evidence>
<evidence type="ECO:0000259" key="8">
    <source>
        <dbReference type="Pfam" id="PF00171"/>
    </source>
</evidence>
<keyword evidence="3" id="KW-0520">NAD</keyword>
<keyword evidence="10" id="KW-1185">Reference proteome</keyword>
<name>A0AAV9N3D4_9EURO</name>
<protein>
    <recommendedName>
        <fullName evidence="4">aldehyde dehydrogenase (NAD(+))</fullName>
        <ecNumber evidence="4">1.2.1.3</ecNumber>
    </recommendedName>
</protein>
<evidence type="ECO:0000256" key="2">
    <source>
        <dbReference type="ARBA" id="ARBA00023002"/>
    </source>
</evidence>
<dbReference type="FunFam" id="3.40.605.10:FF:000029">
    <property type="entry name" value="Aldehyde dehydrogenase, mitochondrial"/>
    <property type="match status" value="1"/>
</dbReference>
<dbReference type="InterPro" id="IPR016161">
    <property type="entry name" value="Ald_DH/histidinol_DH"/>
</dbReference>
<dbReference type="SUPFAM" id="SSF53720">
    <property type="entry name" value="ALDH-like"/>
    <property type="match status" value="1"/>
</dbReference>
<dbReference type="PANTHER" id="PTHR11699">
    <property type="entry name" value="ALDEHYDE DEHYDROGENASE-RELATED"/>
    <property type="match status" value="1"/>
</dbReference>
<evidence type="ECO:0000256" key="5">
    <source>
        <dbReference type="ARBA" id="ARBA00049194"/>
    </source>
</evidence>